<dbReference type="RefSeq" id="WP_309393329.1">
    <property type="nucleotide sequence ID" value="NZ_JADBEO010000037.1"/>
</dbReference>
<dbReference type="InterPro" id="IPR003593">
    <property type="entry name" value="AAA+_ATPase"/>
</dbReference>
<dbReference type="Pfam" id="PF00528">
    <property type="entry name" value="BPD_transp_1"/>
    <property type="match status" value="1"/>
</dbReference>
<dbReference type="InterPro" id="IPR017871">
    <property type="entry name" value="ABC_transporter-like_CS"/>
</dbReference>
<dbReference type="Pfam" id="PF00005">
    <property type="entry name" value="ABC_tran"/>
    <property type="match status" value="1"/>
</dbReference>
<name>A0ABU1DIN5_9HYPH</name>
<evidence type="ECO:0000256" key="9">
    <source>
        <dbReference type="ARBA" id="ARBA00022989"/>
    </source>
</evidence>
<keyword evidence="6 11" id="KW-0812">Transmembrane</keyword>
<proteinExistence type="inferred from homology"/>
<feature type="domain" description="ABC transporter" evidence="12">
    <location>
        <begin position="303"/>
        <end position="554"/>
    </location>
</feature>
<organism evidence="14 15">
    <name type="scientific">Chelatococcus sambhunathii</name>
    <dbReference type="NCBI Taxonomy" id="363953"/>
    <lineage>
        <taxon>Bacteria</taxon>
        <taxon>Pseudomonadati</taxon>
        <taxon>Pseudomonadota</taxon>
        <taxon>Alphaproteobacteria</taxon>
        <taxon>Hyphomicrobiales</taxon>
        <taxon>Chelatococcaceae</taxon>
        <taxon>Chelatococcus</taxon>
    </lineage>
</organism>
<dbReference type="InterPro" id="IPR013563">
    <property type="entry name" value="Oligopep_ABC_C"/>
</dbReference>
<evidence type="ECO:0000256" key="11">
    <source>
        <dbReference type="RuleBase" id="RU363032"/>
    </source>
</evidence>
<dbReference type="Gene3D" id="3.40.50.300">
    <property type="entry name" value="P-loop containing nucleotide triphosphate hydrolases"/>
    <property type="match status" value="1"/>
</dbReference>
<evidence type="ECO:0000256" key="3">
    <source>
        <dbReference type="ARBA" id="ARBA00005417"/>
    </source>
</evidence>
<dbReference type="PROSITE" id="PS50893">
    <property type="entry name" value="ABC_TRANSPORTER_2"/>
    <property type="match status" value="1"/>
</dbReference>
<comment type="caution">
    <text evidence="14">The sequence shown here is derived from an EMBL/GenBank/DDBJ whole genome shotgun (WGS) entry which is preliminary data.</text>
</comment>
<keyword evidence="8" id="KW-0067">ATP-binding</keyword>
<evidence type="ECO:0000256" key="1">
    <source>
        <dbReference type="ARBA" id="ARBA00004417"/>
    </source>
</evidence>
<dbReference type="SMART" id="SM00382">
    <property type="entry name" value="AAA"/>
    <property type="match status" value="1"/>
</dbReference>
<feature type="domain" description="ABC transmembrane type-1" evidence="13">
    <location>
        <begin position="73"/>
        <end position="262"/>
    </location>
</feature>
<feature type="transmembrane region" description="Helical" evidence="11">
    <location>
        <begin position="186"/>
        <end position="207"/>
    </location>
</feature>
<dbReference type="Gene3D" id="1.10.3720.10">
    <property type="entry name" value="MetI-like"/>
    <property type="match status" value="1"/>
</dbReference>
<evidence type="ECO:0000256" key="5">
    <source>
        <dbReference type="ARBA" id="ARBA00022475"/>
    </source>
</evidence>
<keyword evidence="5" id="KW-1003">Cell membrane</keyword>
<dbReference type="Pfam" id="PF12911">
    <property type="entry name" value="OppC_N"/>
    <property type="match status" value="1"/>
</dbReference>
<feature type="transmembrane region" description="Helical" evidence="11">
    <location>
        <begin position="243"/>
        <end position="262"/>
    </location>
</feature>
<sequence>MTARGLLRQPLAATGLAVVATLVLLALAAPLLPLPDPDLAEPARRLQPPLSGFGALGTDQLGRDVLSRLVWGLRVSLAVGAAATLAATVVGSAIGLVAAFYGRWVDGVMMRAIDVLMAFPYLLLALAVVAALGPGLANAAIAIAVANVPFFARAVRGAALGVVGRDYVDAARIAGLSDRSILVTEILPNVLPLIVVTAATTIGWMILETAGLSFLGLGAQPPQSDLGSMLADGRKALTTAPHVAAAPGLAIFLLAVGLNLLGDGLRDLLDPRLDAGRGGAPAAATDVERGDAREAEQSGEGALVVAGLTTAFDTPSGRHAAVRDVSFALPRGGSLGIMGESGSGKSVTALSICRLAASPPGVIVDGVVSLAGEDVLAAPVERLREIRGARVAYVFQDPSTTLNPLMPVGRQIAEAVSAHGAARRAETVDEARRLIEAVELPDPDRIASAYPHELSGGQRQRVGIAMALAGEPDVLIADEPTTALDATTQATVLRLFSDLRSRLGASLVFVSHDVSVIEAMCERVAVMYAGEIVEEGPTAAVLSEPRHPYTARLVACTPRLGEPDRALDPIEGAPPPIDGRPKGCAFAPRCRLAIDPCRAAPIRLEPVADDRAARCIRWEDVSLGRA</sequence>
<keyword evidence="9 11" id="KW-1133">Transmembrane helix</keyword>
<dbReference type="InterPro" id="IPR050388">
    <property type="entry name" value="ABC_Ni/Peptide_Import"/>
</dbReference>
<reference evidence="14" key="1">
    <citation type="submission" date="2020-10" db="EMBL/GenBank/DDBJ databases">
        <authorList>
            <person name="Abbas A."/>
            <person name="Razzaq R."/>
            <person name="Waqas M."/>
            <person name="Abbas N."/>
            <person name="Nielsen T.K."/>
            <person name="Hansen L.H."/>
            <person name="Hussain S."/>
            <person name="Shahid M."/>
        </authorList>
    </citation>
    <scope>NUCLEOTIDE SEQUENCE</scope>
    <source>
        <strain evidence="14">S14</strain>
    </source>
</reference>
<evidence type="ECO:0000313" key="14">
    <source>
        <dbReference type="EMBL" id="MDR4307973.1"/>
    </source>
</evidence>
<dbReference type="PANTHER" id="PTHR43297">
    <property type="entry name" value="OLIGOPEPTIDE TRANSPORT ATP-BINDING PROTEIN APPD"/>
    <property type="match status" value="1"/>
</dbReference>
<evidence type="ECO:0000313" key="15">
    <source>
        <dbReference type="Proteomes" id="UP001181622"/>
    </source>
</evidence>
<evidence type="ECO:0000256" key="2">
    <source>
        <dbReference type="ARBA" id="ARBA00004651"/>
    </source>
</evidence>
<dbReference type="PROSITE" id="PS00211">
    <property type="entry name" value="ABC_TRANSPORTER_1"/>
    <property type="match status" value="1"/>
</dbReference>
<dbReference type="CDD" id="cd03257">
    <property type="entry name" value="ABC_NikE_OppD_transporters"/>
    <property type="match status" value="1"/>
</dbReference>
<dbReference type="InterPro" id="IPR000515">
    <property type="entry name" value="MetI-like"/>
</dbReference>
<dbReference type="PROSITE" id="PS50928">
    <property type="entry name" value="ABC_TM1"/>
    <property type="match status" value="1"/>
</dbReference>
<keyword evidence="4 11" id="KW-0813">Transport</keyword>
<evidence type="ECO:0000256" key="8">
    <source>
        <dbReference type="ARBA" id="ARBA00022840"/>
    </source>
</evidence>
<dbReference type="Pfam" id="PF08352">
    <property type="entry name" value="oligo_HPY"/>
    <property type="match status" value="1"/>
</dbReference>
<dbReference type="EMBL" id="JADBEO010000037">
    <property type="protein sequence ID" value="MDR4307973.1"/>
    <property type="molecule type" value="Genomic_DNA"/>
</dbReference>
<feature type="transmembrane region" description="Helical" evidence="11">
    <location>
        <begin position="113"/>
        <end position="133"/>
    </location>
</feature>
<dbReference type="SUPFAM" id="SSF52540">
    <property type="entry name" value="P-loop containing nucleoside triphosphate hydrolases"/>
    <property type="match status" value="1"/>
</dbReference>
<comment type="similarity">
    <text evidence="3">Belongs to the ABC transporter superfamily.</text>
</comment>
<evidence type="ECO:0000259" key="13">
    <source>
        <dbReference type="PROSITE" id="PS50928"/>
    </source>
</evidence>
<dbReference type="PANTHER" id="PTHR43297:SF2">
    <property type="entry name" value="DIPEPTIDE TRANSPORT ATP-BINDING PROTEIN DPPD"/>
    <property type="match status" value="1"/>
</dbReference>
<evidence type="ECO:0000256" key="6">
    <source>
        <dbReference type="ARBA" id="ARBA00022692"/>
    </source>
</evidence>
<dbReference type="InterPro" id="IPR025966">
    <property type="entry name" value="OppC_N"/>
</dbReference>
<dbReference type="SUPFAM" id="SSF161098">
    <property type="entry name" value="MetI-like"/>
    <property type="match status" value="1"/>
</dbReference>
<evidence type="ECO:0000256" key="10">
    <source>
        <dbReference type="ARBA" id="ARBA00023136"/>
    </source>
</evidence>
<keyword evidence="10 11" id="KW-0472">Membrane</keyword>
<gene>
    <name evidence="14" type="ORF">IHQ68_15230</name>
</gene>
<comment type="subcellular location">
    <subcellularLocation>
        <location evidence="1">Cell inner membrane</location>
        <topology evidence="1">Peripheral membrane protein</topology>
    </subcellularLocation>
    <subcellularLocation>
        <location evidence="2 11">Cell membrane</location>
        <topology evidence="2 11">Multi-pass membrane protein</topology>
    </subcellularLocation>
</comment>
<dbReference type="CDD" id="cd06261">
    <property type="entry name" value="TM_PBP2"/>
    <property type="match status" value="1"/>
</dbReference>
<evidence type="ECO:0000256" key="4">
    <source>
        <dbReference type="ARBA" id="ARBA00022448"/>
    </source>
</evidence>
<evidence type="ECO:0000259" key="12">
    <source>
        <dbReference type="PROSITE" id="PS50893"/>
    </source>
</evidence>
<dbReference type="InterPro" id="IPR003439">
    <property type="entry name" value="ABC_transporter-like_ATP-bd"/>
</dbReference>
<accession>A0ABU1DIN5</accession>
<dbReference type="InterPro" id="IPR035906">
    <property type="entry name" value="MetI-like_sf"/>
</dbReference>
<dbReference type="InterPro" id="IPR027417">
    <property type="entry name" value="P-loop_NTPase"/>
</dbReference>
<protein>
    <submittedName>
        <fullName evidence="14">Dipeptide/oligopeptide/nickel ABC transporter permease/ATP-binding protein</fullName>
    </submittedName>
</protein>
<feature type="transmembrane region" description="Helical" evidence="11">
    <location>
        <begin position="75"/>
        <end position="101"/>
    </location>
</feature>
<dbReference type="Proteomes" id="UP001181622">
    <property type="component" value="Unassembled WGS sequence"/>
</dbReference>
<comment type="similarity">
    <text evidence="11">Belongs to the binding-protein-dependent transport system permease family.</text>
</comment>
<evidence type="ECO:0000256" key="7">
    <source>
        <dbReference type="ARBA" id="ARBA00022741"/>
    </source>
</evidence>
<dbReference type="NCBIfam" id="TIGR01727">
    <property type="entry name" value="oligo_HPY"/>
    <property type="match status" value="1"/>
</dbReference>
<keyword evidence="7" id="KW-0547">Nucleotide-binding</keyword>
<keyword evidence="15" id="KW-1185">Reference proteome</keyword>